<name>A0A395VBB0_9FIRM</name>
<feature type="signal peptide" evidence="1">
    <location>
        <begin position="1"/>
        <end position="21"/>
    </location>
</feature>
<accession>A0A395VBB0</accession>
<keyword evidence="1" id="KW-0732">Signal</keyword>
<feature type="chain" id="PRO_5039298677" description="DUF3221 domain-containing protein" evidence="1">
    <location>
        <begin position="22"/>
        <end position="111"/>
    </location>
</feature>
<reference evidence="2 3" key="1">
    <citation type="submission" date="2018-08" db="EMBL/GenBank/DDBJ databases">
        <title>A genome reference for cultivated species of the human gut microbiota.</title>
        <authorList>
            <person name="Zou Y."/>
            <person name="Xue W."/>
            <person name="Luo G."/>
        </authorList>
    </citation>
    <scope>NUCLEOTIDE SEQUENCE [LARGE SCALE GENOMIC DNA]</scope>
    <source>
        <strain evidence="2 3">AF22-12AC</strain>
    </source>
</reference>
<evidence type="ECO:0000313" key="3">
    <source>
        <dbReference type="Proteomes" id="UP000266172"/>
    </source>
</evidence>
<evidence type="ECO:0000256" key="1">
    <source>
        <dbReference type="SAM" id="SignalP"/>
    </source>
</evidence>
<dbReference type="AlphaFoldDB" id="A0A395VBB0"/>
<dbReference type="EMBL" id="QRVL01000001">
    <property type="protein sequence ID" value="RGS42637.1"/>
    <property type="molecule type" value="Genomic_DNA"/>
</dbReference>
<protein>
    <recommendedName>
        <fullName evidence="4">DUF3221 domain-containing protein</fullName>
    </recommendedName>
</protein>
<proteinExistence type="predicted"/>
<gene>
    <name evidence="2" type="ORF">DWX93_04865</name>
</gene>
<evidence type="ECO:0008006" key="4">
    <source>
        <dbReference type="Google" id="ProtNLM"/>
    </source>
</evidence>
<comment type="caution">
    <text evidence="2">The sequence shown here is derived from an EMBL/GenBank/DDBJ whole genome shotgun (WGS) entry which is preliminary data.</text>
</comment>
<dbReference type="PROSITE" id="PS51257">
    <property type="entry name" value="PROKAR_LIPOPROTEIN"/>
    <property type="match status" value="1"/>
</dbReference>
<dbReference type="RefSeq" id="WP_117500201.1">
    <property type="nucleotide sequence ID" value="NZ_QRVL01000001.1"/>
</dbReference>
<dbReference type="Proteomes" id="UP000266172">
    <property type="component" value="Unassembled WGS sequence"/>
</dbReference>
<sequence length="111" mass="12257">MKKILSLILTLFCVLSLVGCGRSMDDIIKNESSITGVVEEVYNNSILISIQTDAYPYGAYCDVSLDAENKDDMVDFNIGDEVIVYYDGNIAESYPLQINTVYAISLKDPAN</sequence>
<organism evidence="2 3">
    <name type="scientific">Roseburia hominis</name>
    <dbReference type="NCBI Taxonomy" id="301301"/>
    <lineage>
        <taxon>Bacteria</taxon>
        <taxon>Bacillati</taxon>
        <taxon>Bacillota</taxon>
        <taxon>Clostridia</taxon>
        <taxon>Lachnospirales</taxon>
        <taxon>Lachnospiraceae</taxon>
        <taxon>Roseburia</taxon>
    </lineage>
</organism>
<evidence type="ECO:0000313" key="2">
    <source>
        <dbReference type="EMBL" id="RGS42637.1"/>
    </source>
</evidence>